<dbReference type="Pfam" id="PF06277">
    <property type="entry name" value="EutA"/>
    <property type="match status" value="2"/>
</dbReference>
<dbReference type="InterPro" id="IPR043129">
    <property type="entry name" value="ATPase_NBD"/>
</dbReference>
<dbReference type="PANTHER" id="PTHR32432">
    <property type="entry name" value="CELL DIVISION PROTEIN FTSA-RELATED"/>
    <property type="match status" value="1"/>
</dbReference>
<evidence type="ECO:0000313" key="1">
    <source>
        <dbReference type="EMBL" id="HIW86457.1"/>
    </source>
</evidence>
<proteinExistence type="predicted"/>
<dbReference type="InterPro" id="IPR009377">
    <property type="entry name" value="EutA"/>
</dbReference>
<accession>A0A9D1UG12</accession>
<dbReference type="EMBL" id="DXGE01000034">
    <property type="protein sequence ID" value="HIW86457.1"/>
    <property type="molecule type" value="Genomic_DNA"/>
</dbReference>
<dbReference type="Proteomes" id="UP000824205">
    <property type="component" value="Unassembled WGS sequence"/>
</dbReference>
<dbReference type="SUPFAM" id="SSF53067">
    <property type="entry name" value="Actin-like ATPase domain"/>
    <property type="match status" value="1"/>
</dbReference>
<name>A0A9D1UG12_9FIRM</name>
<sequence>MEKEIILSAGIDIGTTTTQLVISRLTVSVSRGFGAPPQAEIAAKEIVYQSPVYFTPLLENGDIDGAKVAQIIQKEYAAAGVTKADLKSGAVIVTGESAAKGNAQSVIHAVSELAGDFIAAQAGSELESLLSGRGAGADTLSRETDARVANIDIGGGTTNISVFESGDCVDTCCLNIGGRLIKKESAGICVSGAMQRLLQEENIKISSLEDSAETMIRLCSVLAGYIFTALGFCGGTLPQYLVTDHLLSIKKPDIVTFSGGVAECMHRQLPDFAFGDIGVLLARAVQDAAKHLQVRVEPAGRSAIRATVIGAGQFSMEISGSTIRYSDIELPLKNLPCVKYISKLGSAPCALCLSGGKAPSFLQLTETAQKIVSAAEQLINRNIPLVVMTEADYSMALGQCLKRLLPKHYPLLCADGICCKEGDYIDIGKPVAGGIAVPVVVKTLVFGGTV</sequence>
<gene>
    <name evidence="1" type="ORF">IAA48_08185</name>
</gene>
<comment type="caution">
    <text evidence="1">The sequence shown here is derived from an EMBL/GenBank/DDBJ whole genome shotgun (WGS) entry which is preliminary data.</text>
</comment>
<reference evidence="1" key="2">
    <citation type="submission" date="2021-04" db="EMBL/GenBank/DDBJ databases">
        <authorList>
            <person name="Gilroy R."/>
        </authorList>
    </citation>
    <scope>NUCLEOTIDE SEQUENCE</scope>
    <source>
        <strain evidence="1">421</strain>
    </source>
</reference>
<evidence type="ECO:0000313" key="2">
    <source>
        <dbReference type="Proteomes" id="UP000824205"/>
    </source>
</evidence>
<dbReference type="InterPro" id="IPR050696">
    <property type="entry name" value="FtsA/MreB"/>
</dbReference>
<dbReference type="Gene3D" id="3.30.420.40">
    <property type="match status" value="1"/>
</dbReference>
<dbReference type="PIRSF" id="PIRSF012293">
    <property type="entry name" value="EutA"/>
    <property type="match status" value="1"/>
</dbReference>
<protein>
    <submittedName>
        <fullName evidence="1">Ethanolamine ammonia-lyase reactivating factor EutA</fullName>
    </submittedName>
</protein>
<reference evidence="1" key="1">
    <citation type="journal article" date="2021" name="PeerJ">
        <title>Extensive microbial diversity within the chicken gut microbiome revealed by metagenomics and culture.</title>
        <authorList>
            <person name="Gilroy R."/>
            <person name="Ravi A."/>
            <person name="Getino M."/>
            <person name="Pursley I."/>
            <person name="Horton D.L."/>
            <person name="Alikhan N.F."/>
            <person name="Baker D."/>
            <person name="Gharbi K."/>
            <person name="Hall N."/>
            <person name="Watson M."/>
            <person name="Adriaenssens E.M."/>
            <person name="Foster-Nyarko E."/>
            <person name="Jarju S."/>
            <person name="Secka A."/>
            <person name="Antonio M."/>
            <person name="Oren A."/>
            <person name="Chaudhuri R.R."/>
            <person name="La Ragione R."/>
            <person name="Hildebrand F."/>
            <person name="Pallen M.J."/>
        </authorList>
    </citation>
    <scope>NUCLEOTIDE SEQUENCE</scope>
    <source>
        <strain evidence="1">421</strain>
    </source>
</reference>
<dbReference type="PANTHER" id="PTHR32432:SF13">
    <property type="entry name" value="ETHANOLAMINE AMMONIA-LYASE REACTIVASE EUTA"/>
    <property type="match status" value="1"/>
</dbReference>
<dbReference type="AlphaFoldDB" id="A0A9D1UG12"/>
<organism evidence="1 2">
    <name type="scientific">Candidatus Eubacterium faecipullorum</name>
    <dbReference type="NCBI Taxonomy" id="2838571"/>
    <lineage>
        <taxon>Bacteria</taxon>
        <taxon>Bacillati</taxon>
        <taxon>Bacillota</taxon>
        <taxon>Clostridia</taxon>
        <taxon>Eubacteriales</taxon>
        <taxon>Eubacteriaceae</taxon>
        <taxon>Eubacterium</taxon>
    </lineage>
</organism>